<proteinExistence type="predicted"/>
<dbReference type="AlphaFoldDB" id="A0A9X0ARZ9"/>
<gene>
    <name evidence="1" type="ORF">OCU04_004739</name>
</gene>
<dbReference type="EMBL" id="JAPEIS010000004">
    <property type="protein sequence ID" value="KAJ8067388.1"/>
    <property type="molecule type" value="Genomic_DNA"/>
</dbReference>
<accession>A0A9X0ARZ9</accession>
<dbReference type="Proteomes" id="UP001152300">
    <property type="component" value="Unassembled WGS sequence"/>
</dbReference>
<name>A0A9X0ARZ9_9HELO</name>
<keyword evidence="2" id="KW-1185">Reference proteome</keyword>
<sequence length="74" mass="8587">MPRTLTLSEGRRNKRINFTLSLTHSPKDLPYYEQQNGIRNDRTRLLSLPKTSARASSQNMEVITSWTSIDRHLS</sequence>
<protein>
    <submittedName>
        <fullName evidence="1">Uncharacterized protein</fullName>
    </submittedName>
</protein>
<evidence type="ECO:0000313" key="2">
    <source>
        <dbReference type="Proteomes" id="UP001152300"/>
    </source>
</evidence>
<organism evidence="1 2">
    <name type="scientific">Sclerotinia nivalis</name>
    <dbReference type="NCBI Taxonomy" id="352851"/>
    <lineage>
        <taxon>Eukaryota</taxon>
        <taxon>Fungi</taxon>
        <taxon>Dikarya</taxon>
        <taxon>Ascomycota</taxon>
        <taxon>Pezizomycotina</taxon>
        <taxon>Leotiomycetes</taxon>
        <taxon>Helotiales</taxon>
        <taxon>Sclerotiniaceae</taxon>
        <taxon>Sclerotinia</taxon>
    </lineage>
</organism>
<evidence type="ECO:0000313" key="1">
    <source>
        <dbReference type="EMBL" id="KAJ8067388.1"/>
    </source>
</evidence>
<comment type="caution">
    <text evidence="1">The sequence shown here is derived from an EMBL/GenBank/DDBJ whole genome shotgun (WGS) entry which is preliminary data.</text>
</comment>
<reference evidence="1" key="1">
    <citation type="submission" date="2022-11" db="EMBL/GenBank/DDBJ databases">
        <title>Genome Resource of Sclerotinia nivalis Strain SnTB1, a Plant Pathogen Isolated from American Ginseng.</title>
        <authorList>
            <person name="Fan S."/>
        </authorList>
    </citation>
    <scope>NUCLEOTIDE SEQUENCE</scope>
    <source>
        <strain evidence="1">SnTB1</strain>
    </source>
</reference>